<proteinExistence type="predicted"/>
<organism evidence="2 3">
    <name type="scientific">Thalassotalea profundi</name>
    <dbReference type="NCBI Taxonomy" id="2036687"/>
    <lineage>
        <taxon>Bacteria</taxon>
        <taxon>Pseudomonadati</taxon>
        <taxon>Pseudomonadota</taxon>
        <taxon>Gammaproteobacteria</taxon>
        <taxon>Alteromonadales</taxon>
        <taxon>Colwelliaceae</taxon>
        <taxon>Thalassotalea</taxon>
    </lineage>
</organism>
<keyword evidence="1" id="KW-1133">Transmembrane helix</keyword>
<reference evidence="3" key="1">
    <citation type="journal article" date="2019" name="Int. J. Syst. Evol. Microbiol.">
        <title>The Global Catalogue of Microorganisms (GCM) 10K type strain sequencing project: providing services to taxonomists for standard genome sequencing and annotation.</title>
        <authorList>
            <consortium name="The Broad Institute Genomics Platform"/>
            <consortium name="The Broad Institute Genome Sequencing Center for Infectious Disease"/>
            <person name="Wu L."/>
            <person name="Ma J."/>
        </authorList>
    </citation>
    <scope>NUCLEOTIDE SEQUENCE [LARGE SCALE GENOMIC DNA]</scope>
    <source>
        <strain evidence="3">CGMCC 1.15922</strain>
    </source>
</reference>
<gene>
    <name evidence="2" type="ORF">GCM10011501_26800</name>
</gene>
<evidence type="ECO:0000256" key="1">
    <source>
        <dbReference type="SAM" id="Phobius"/>
    </source>
</evidence>
<accession>A0ABQ3IYK2</accession>
<dbReference type="Proteomes" id="UP000626370">
    <property type="component" value="Unassembled WGS sequence"/>
</dbReference>
<evidence type="ECO:0000313" key="2">
    <source>
        <dbReference type="EMBL" id="GHE95858.1"/>
    </source>
</evidence>
<name>A0ABQ3IYK2_9GAMM</name>
<keyword evidence="3" id="KW-1185">Reference proteome</keyword>
<feature type="transmembrane region" description="Helical" evidence="1">
    <location>
        <begin position="76"/>
        <end position="96"/>
    </location>
</feature>
<dbReference type="EMBL" id="BNAH01000011">
    <property type="protein sequence ID" value="GHE95858.1"/>
    <property type="molecule type" value="Genomic_DNA"/>
</dbReference>
<feature type="transmembrane region" description="Helical" evidence="1">
    <location>
        <begin position="36"/>
        <end position="64"/>
    </location>
</feature>
<keyword evidence="1" id="KW-0812">Transmembrane</keyword>
<dbReference type="RefSeq" id="WP_189378762.1">
    <property type="nucleotide sequence ID" value="NZ_BNAH01000011.1"/>
</dbReference>
<sequence>MALFSISLGAVFFLISIAWFGFVALSSQVENSGFAFGFILGVFPALLGMLLIVPSSLYRAIFVFTQKPKQTSKDKVTLIAGLLITFLYSVALIKLIST</sequence>
<evidence type="ECO:0000313" key="3">
    <source>
        <dbReference type="Proteomes" id="UP000626370"/>
    </source>
</evidence>
<comment type="caution">
    <text evidence="2">The sequence shown here is derived from an EMBL/GenBank/DDBJ whole genome shotgun (WGS) entry which is preliminary data.</text>
</comment>
<protein>
    <submittedName>
        <fullName evidence="2">Uncharacterized protein</fullName>
    </submittedName>
</protein>
<keyword evidence="1" id="KW-0472">Membrane</keyword>